<evidence type="ECO:0000313" key="3">
    <source>
        <dbReference type="EMBL" id="MFD1140806.1"/>
    </source>
</evidence>
<reference evidence="4" key="1">
    <citation type="journal article" date="2019" name="Int. J. Syst. Evol. Microbiol.">
        <title>The Global Catalogue of Microorganisms (GCM) 10K type strain sequencing project: providing services to taxonomists for standard genome sequencing and annotation.</title>
        <authorList>
            <consortium name="The Broad Institute Genomics Platform"/>
            <consortium name="The Broad Institute Genome Sequencing Center for Infectious Disease"/>
            <person name="Wu L."/>
            <person name="Ma J."/>
        </authorList>
    </citation>
    <scope>NUCLEOTIDE SEQUENCE [LARGE SCALE GENOMIC DNA]</scope>
    <source>
        <strain evidence="4">CCUG 55608</strain>
    </source>
</reference>
<dbReference type="Pfam" id="PF19044">
    <property type="entry name" value="P-loop_TraG"/>
    <property type="match status" value="1"/>
</dbReference>
<dbReference type="EMBL" id="JBHTLP010000003">
    <property type="protein sequence ID" value="MFD1140806.1"/>
    <property type="molecule type" value="Genomic_DNA"/>
</dbReference>
<keyword evidence="4" id="KW-1185">Reference proteome</keyword>
<comment type="caution">
    <text evidence="3">The sequence shown here is derived from an EMBL/GenBank/DDBJ whole genome shotgun (WGS) entry which is preliminary data.</text>
</comment>
<dbReference type="Gene3D" id="1.10.8.730">
    <property type="match status" value="1"/>
</dbReference>
<evidence type="ECO:0000259" key="2">
    <source>
        <dbReference type="Pfam" id="PF19044"/>
    </source>
</evidence>
<accession>A0ABW3QAU1</accession>
<protein>
    <submittedName>
        <fullName evidence="3">TraG family conjugative transposon ATPase</fullName>
    </submittedName>
</protein>
<sequence length="837" mass="96885">MRLNARAIEKALPLLAIENNCIISKMADITVGFRLLLPEIFTQSADDYRSLHSAMCKAIKMLPAGTVLHKQDWFIEEKYRTHQHQANANTEDTSFLTMAFERHFVERPFLNHYCYLYISKLPKTRQKQKSNRHSLTRRRLVPRDQVDPKELQGFYDAIGQFESILNDGGIGVQRLKDEDLVSEKGDKGIIPNYFRLQPDGTKKITLEDWDIDGRVRVGDKEVICFTLSDVDSMPPAVNVMGKYGPLSSDSTQFAVGNVLPVGLMLPCNHIYNQYITIEDGPAALREFEQQTRHLHSLSLYSNENAINRDWTQRYIQEAIQQQRMVCRAHYNLMVWTQKPEQVDYIRAKASTAVSQLDCLPKHNTEDAARLLWAGIPGNAGDLPYDDTFYTFVEQAVCMFNLESSYRSSLSPFGIRLCDRFGKPVWVDLSDEPMDRGWTTNRNKFIIGPSGSGKSFFTNHMVRQYYEQGTHILLVDVGHSYRGLCDMINQKTHGKDGVYLTYEEDRPITFNPFYTEDGQFTIEKKESIKTLLLTLWKKETEAYTRTEEVALSDAVEQYLKEIRKNPSSASFNGFYEYCDAEEGFRKYLKEKKYERDYFDVQKFLLTMQPFYRGGEYDYLLNSDLKIDLLNKQFVVFELDNIKDHPILYPVVTLIIMETFVSKMRRLQGVRKMILIEEAWKAIAKEGMATYIQYLFKTVRKYFGEAVIVTQEIDDIIGNQIVKDAVINNSDCKILLDQSKYQNRFDEVRQLLGLSEKQKQLVLSVNKDLDSRRKYKEVFIALGHYSKVYATEVSLEEYAAYTTEQREQVEVRQRAKQAGGDIQVAITDFADARRFTAPV</sequence>
<dbReference type="InterPro" id="IPR022509">
    <property type="entry name" value="Conjugation_ATPase_TraG"/>
</dbReference>
<gene>
    <name evidence="3" type="ORF">ACFQ4C_06790</name>
</gene>
<dbReference type="PANTHER" id="PTHR38467">
    <property type="match status" value="1"/>
</dbReference>
<dbReference type="InterPro" id="IPR043964">
    <property type="entry name" value="P-loop_TraG"/>
</dbReference>
<dbReference type="RefSeq" id="WP_379883914.1">
    <property type="nucleotide sequence ID" value="NZ_JBHTLP010000003.1"/>
</dbReference>
<evidence type="ECO:0000313" key="4">
    <source>
        <dbReference type="Proteomes" id="UP001597116"/>
    </source>
</evidence>
<dbReference type="NCBIfam" id="TIGR03783">
    <property type="entry name" value="Bac_Flav_CT_G"/>
    <property type="match status" value="1"/>
</dbReference>
<dbReference type="InterPro" id="IPR027417">
    <property type="entry name" value="P-loop_NTPase"/>
</dbReference>
<organism evidence="3 4">
    <name type="scientific">Larkinella insperata</name>
    <dbReference type="NCBI Taxonomy" id="332158"/>
    <lineage>
        <taxon>Bacteria</taxon>
        <taxon>Pseudomonadati</taxon>
        <taxon>Bacteroidota</taxon>
        <taxon>Cytophagia</taxon>
        <taxon>Cytophagales</taxon>
        <taxon>Spirosomataceae</taxon>
        <taxon>Larkinella</taxon>
    </lineage>
</organism>
<dbReference type="Proteomes" id="UP001597116">
    <property type="component" value="Unassembled WGS sequence"/>
</dbReference>
<dbReference type="PANTHER" id="PTHR38467:SF1">
    <property type="entry name" value="CONJUGATIVE TRANSFER: ASSEMBLY"/>
    <property type="match status" value="1"/>
</dbReference>
<evidence type="ECO:0000259" key="1">
    <source>
        <dbReference type="Pfam" id="PF12991"/>
    </source>
</evidence>
<dbReference type="SUPFAM" id="SSF52540">
    <property type="entry name" value="P-loop containing nucleoside triphosphate hydrolases"/>
    <property type="match status" value="1"/>
</dbReference>
<feature type="domain" description="TraG P-loop" evidence="2">
    <location>
        <begin position="413"/>
        <end position="829"/>
    </location>
</feature>
<dbReference type="InterPro" id="IPR053155">
    <property type="entry name" value="F-pilin_assembly_TraC"/>
</dbReference>
<name>A0ABW3QAU1_9BACT</name>
<proteinExistence type="predicted"/>
<dbReference type="InterPro" id="IPR024451">
    <property type="entry name" value="TraG_N_Bacteroidetes"/>
</dbReference>
<feature type="domain" description="TraG N-terminal Bacteroidetes" evidence="1">
    <location>
        <begin position="5"/>
        <end position="53"/>
    </location>
</feature>
<dbReference type="Pfam" id="PF12991">
    <property type="entry name" value="DUF3875"/>
    <property type="match status" value="1"/>
</dbReference>
<dbReference type="Gene3D" id="3.40.50.300">
    <property type="entry name" value="P-loop containing nucleotide triphosphate hydrolases"/>
    <property type="match status" value="1"/>
</dbReference>